<evidence type="ECO:0000256" key="2">
    <source>
        <dbReference type="ARBA" id="ARBA00005046"/>
    </source>
</evidence>
<dbReference type="RefSeq" id="WP_013007740.1">
    <property type="nucleotide sequence ID" value="NC_013939.1"/>
</dbReference>
<dbReference type="Gene3D" id="2.170.190.11">
    <property type="entry name" value="Molybdopterin biosynthesis moea protein, domain 3"/>
    <property type="match status" value="1"/>
</dbReference>
<dbReference type="Proteomes" id="UP000001520">
    <property type="component" value="Chromosome"/>
</dbReference>
<dbReference type="InterPro" id="IPR005110">
    <property type="entry name" value="MoeA_linker/N"/>
</dbReference>
<evidence type="ECO:0000256" key="4">
    <source>
        <dbReference type="ARBA" id="ARBA00023150"/>
    </source>
</evidence>
<accession>D3PD20</accession>
<proteinExistence type="inferred from homology"/>
<dbReference type="EC" id="2.10.1.1" evidence="6"/>
<dbReference type="OrthoDB" id="3196725at2"/>
<dbReference type="InterPro" id="IPR036688">
    <property type="entry name" value="MoeA_C_domain_IV_sf"/>
</dbReference>
<dbReference type="KEGG" id="ddf:DEFDS_1023"/>
<dbReference type="InterPro" id="IPR038987">
    <property type="entry name" value="MoeA-like"/>
</dbReference>
<dbReference type="PANTHER" id="PTHR10192:SF19">
    <property type="entry name" value="MOLYBDOPTERIN BIOSYNTHESIS PROTEIN MJ0666-RELATED"/>
    <property type="match status" value="1"/>
</dbReference>
<keyword evidence="6" id="KW-0460">Magnesium</keyword>
<keyword evidence="4 6" id="KW-0501">Molybdenum cofactor biosynthesis</keyword>
<dbReference type="HOGENOM" id="CLU_010186_7_1_0"/>
<evidence type="ECO:0000313" key="8">
    <source>
        <dbReference type="EMBL" id="BAI80493.1"/>
    </source>
</evidence>
<dbReference type="GO" id="GO:0046872">
    <property type="term" value="F:metal ion binding"/>
    <property type="evidence" value="ECO:0007669"/>
    <property type="project" value="UniProtKB-UniRule"/>
</dbReference>
<dbReference type="SUPFAM" id="SSF63882">
    <property type="entry name" value="MoeA N-terminal region -like"/>
    <property type="match status" value="1"/>
</dbReference>
<dbReference type="SMART" id="SM00852">
    <property type="entry name" value="MoCF_biosynth"/>
    <property type="match status" value="1"/>
</dbReference>
<dbReference type="UniPathway" id="UPA00344"/>
<dbReference type="EMBL" id="AP011529">
    <property type="protein sequence ID" value="BAI80493.1"/>
    <property type="molecule type" value="Genomic_DNA"/>
</dbReference>
<sequence>MNNFTDLYDAFKIIDSLTIKRNYHLINIENAFGKVSYKDIYAPISIPEYNISKMDGYAVNSSICDFTKPFQIIGEIFAGEEIKYNLKENEAYKVATGAKLSHNIDKVIPIENSYKKDGNLFLIKQDKNFIQPKGSLIKEGEKILSKGDIIDHRIIELLASLRINCIETFKPIRIGIISTGSELTELFANSNNTLNSNYYMIFSFLKNFDTEVTYLGIEKDDFNAIKSKIESSINEYDILITIGGTGFSKADLIIDIINSLKGKILINGINASPGKTFKLATLENKPIFIIPGNPQSAIVCTELFIGFFLRGISRKNLLIKIPVNFSLIKKRGFYKIIKTITTVESNQLLNYDLYQKKSKGFRSLTIIDKDIENLKEGDLCDTFLLFYL</sequence>
<dbReference type="InterPro" id="IPR036425">
    <property type="entry name" value="MoaB/Mog-like_dom_sf"/>
</dbReference>
<gene>
    <name evidence="8" type="ordered locus">DEFDS_1023</name>
</gene>
<dbReference type="GO" id="GO:0006777">
    <property type="term" value="P:Mo-molybdopterin cofactor biosynthetic process"/>
    <property type="evidence" value="ECO:0007669"/>
    <property type="project" value="UniProtKB-UniRule"/>
</dbReference>
<dbReference type="GO" id="GO:0061599">
    <property type="term" value="F:molybdopterin molybdotransferase activity"/>
    <property type="evidence" value="ECO:0007669"/>
    <property type="project" value="UniProtKB-UniRule"/>
</dbReference>
<evidence type="ECO:0000313" key="9">
    <source>
        <dbReference type="Proteomes" id="UP000001520"/>
    </source>
</evidence>
<dbReference type="InterPro" id="IPR036135">
    <property type="entry name" value="MoeA_linker/N_sf"/>
</dbReference>
<dbReference type="InterPro" id="IPR008284">
    <property type="entry name" value="MoCF_biosynth_CS"/>
</dbReference>
<evidence type="ECO:0000259" key="7">
    <source>
        <dbReference type="SMART" id="SM00852"/>
    </source>
</evidence>
<dbReference type="CDD" id="cd00887">
    <property type="entry name" value="MoeA"/>
    <property type="match status" value="1"/>
</dbReference>
<dbReference type="PANTHER" id="PTHR10192">
    <property type="entry name" value="MOLYBDOPTERIN BIOSYNTHESIS PROTEIN"/>
    <property type="match status" value="1"/>
</dbReference>
<evidence type="ECO:0000256" key="3">
    <source>
        <dbReference type="ARBA" id="ARBA00010763"/>
    </source>
</evidence>
<dbReference type="AlphaFoldDB" id="D3PD20"/>
<name>D3PD20_DEFDS</name>
<keyword evidence="9" id="KW-1185">Reference proteome</keyword>
<dbReference type="eggNOG" id="COG0303">
    <property type="taxonomic scope" value="Bacteria"/>
</dbReference>
<dbReference type="SUPFAM" id="SSF53218">
    <property type="entry name" value="Molybdenum cofactor biosynthesis proteins"/>
    <property type="match status" value="1"/>
</dbReference>
<dbReference type="GO" id="GO:0005737">
    <property type="term" value="C:cytoplasm"/>
    <property type="evidence" value="ECO:0007669"/>
    <property type="project" value="TreeGrafter"/>
</dbReference>
<dbReference type="Gene3D" id="2.40.340.10">
    <property type="entry name" value="MoeA, C-terminal, domain IV"/>
    <property type="match status" value="1"/>
</dbReference>
<dbReference type="Gene3D" id="3.90.105.10">
    <property type="entry name" value="Molybdopterin biosynthesis moea protein, domain 2"/>
    <property type="match status" value="1"/>
</dbReference>
<evidence type="ECO:0000256" key="1">
    <source>
        <dbReference type="ARBA" id="ARBA00002901"/>
    </source>
</evidence>
<protein>
    <recommendedName>
        <fullName evidence="6">Molybdopterin molybdenumtransferase</fullName>
        <ecNumber evidence="6">2.10.1.1</ecNumber>
    </recommendedName>
</protein>
<feature type="domain" description="MoaB/Mog" evidence="7">
    <location>
        <begin position="175"/>
        <end position="311"/>
    </location>
</feature>
<dbReference type="Pfam" id="PF03453">
    <property type="entry name" value="MoeA_N"/>
    <property type="match status" value="1"/>
</dbReference>
<organism evidence="8 9">
    <name type="scientific">Deferribacter desulfuricans (strain DSM 14783 / JCM 11476 / NBRC 101012 / SSM1)</name>
    <dbReference type="NCBI Taxonomy" id="639282"/>
    <lineage>
        <taxon>Bacteria</taxon>
        <taxon>Pseudomonadati</taxon>
        <taxon>Deferribacterota</taxon>
        <taxon>Deferribacteres</taxon>
        <taxon>Deferribacterales</taxon>
        <taxon>Deferribacteraceae</taxon>
        <taxon>Deferribacter</taxon>
    </lineage>
</organism>
<comment type="similarity">
    <text evidence="3 6">Belongs to the MoeA family.</text>
</comment>
<comment type="cofactor">
    <cofactor evidence="6">
        <name>Mg(2+)</name>
        <dbReference type="ChEBI" id="CHEBI:18420"/>
    </cofactor>
</comment>
<evidence type="ECO:0000256" key="5">
    <source>
        <dbReference type="ARBA" id="ARBA00047317"/>
    </source>
</evidence>
<comment type="function">
    <text evidence="1 6">Catalyzes the insertion of molybdate into adenylated molybdopterin with the concomitant release of AMP.</text>
</comment>
<dbReference type="Pfam" id="PF00994">
    <property type="entry name" value="MoCF_biosynth"/>
    <property type="match status" value="1"/>
</dbReference>
<comment type="pathway">
    <text evidence="2 6">Cofactor biosynthesis; molybdopterin biosynthesis.</text>
</comment>
<comment type="catalytic activity">
    <reaction evidence="5">
        <text>adenylyl-molybdopterin + molybdate = Mo-molybdopterin + AMP + H(+)</text>
        <dbReference type="Rhea" id="RHEA:35047"/>
        <dbReference type="ChEBI" id="CHEBI:15378"/>
        <dbReference type="ChEBI" id="CHEBI:36264"/>
        <dbReference type="ChEBI" id="CHEBI:62727"/>
        <dbReference type="ChEBI" id="CHEBI:71302"/>
        <dbReference type="ChEBI" id="CHEBI:456215"/>
        <dbReference type="EC" id="2.10.1.1"/>
    </reaction>
</comment>
<keyword evidence="6" id="KW-0500">Molybdenum</keyword>
<keyword evidence="6" id="KW-0479">Metal-binding</keyword>
<dbReference type="PROSITE" id="PS01078">
    <property type="entry name" value="MOCF_BIOSYNTHESIS_1"/>
    <property type="match status" value="1"/>
</dbReference>
<dbReference type="Gene3D" id="3.40.980.10">
    <property type="entry name" value="MoaB/Mog-like domain"/>
    <property type="match status" value="1"/>
</dbReference>
<reference evidence="8 9" key="1">
    <citation type="journal article" date="2010" name="DNA Res.">
        <title>Bacterial lifestyle in a deep-sea hydrothermal vent chimney revealed by the genome sequence of the thermophilic bacterium Deferribacter desulfuricans SSM1.</title>
        <authorList>
            <person name="Takaki Y."/>
            <person name="Shimamura S."/>
            <person name="Nakagawa S."/>
            <person name="Fukuhara Y."/>
            <person name="Horikawa H."/>
            <person name="Ankai A."/>
            <person name="Harada T."/>
            <person name="Hosoyama A."/>
            <person name="Oguchi A."/>
            <person name="Fukui S."/>
            <person name="Fujita N."/>
            <person name="Takami H."/>
            <person name="Takai K."/>
        </authorList>
    </citation>
    <scope>NUCLEOTIDE SEQUENCE [LARGE SCALE GENOMIC DNA]</scope>
    <source>
        <strain evidence="9">DSM 14783 / JCM 11476 / NBRC 101012 / SSM1</strain>
    </source>
</reference>
<dbReference type="InterPro" id="IPR001453">
    <property type="entry name" value="MoaB/Mog_dom"/>
</dbReference>
<keyword evidence="6" id="KW-0808">Transferase</keyword>
<evidence type="ECO:0000256" key="6">
    <source>
        <dbReference type="RuleBase" id="RU365090"/>
    </source>
</evidence>
<dbReference type="STRING" id="639282.DEFDS_1023"/>